<feature type="domain" description="SLH" evidence="2">
    <location>
        <begin position="226"/>
        <end position="294"/>
    </location>
</feature>
<feature type="region of interest" description="Disordered" evidence="1">
    <location>
        <begin position="137"/>
        <end position="174"/>
    </location>
</feature>
<evidence type="ECO:0000256" key="1">
    <source>
        <dbReference type="SAM" id="MobiDB-lite"/>
    </source>
</evidence>
<gene>
    <name evidence="3" type="ordered locus">Cyast_1481</name>
</gene>
<dbReference type="PATRIC" id="fig|292563.3.peg.1548"/>
<dbReference type="KEGG" id="csn:Cyast_1481"/>
<dbReference type="STRING" id="292563.Cyast_1481"/>
<feature type="compositionally biased region" description="Acidic residues" evidence="1">
    <location>
        <begin position="153"/>
        <end position="163"/>
    </location>
</feature>
<dbReference type="PANTHER" id="PTHR33740">
    <property type="entry name" value="GPI-ANCHORED ADHESIN-LIKE PROTEIN"/>
    <property type="match status" value="1"/>
</dbReference>
<dbReference type="Pfam" id="PF00395">
    <property type="entry name" value="SLH"/>
    <property type="match status" value="1"/>
</dbReference>
<dbReference type="PANTHER" id="PTHR33740:SF3">
    <property type="entry name" value="GPI-ANCHORED ADHESIN-LIKE PROTEIN"/>
    <property type="match status" value="1"/>
</dbReference>
<name>K9YKQ1_CYASC</name>
<feature type="compositionally biased region" description="Polar residues" evidence="1">
    <location>
        <begin position="137"/>
        <end position="152"/>
    </location>
</feature>
<keyword evidence="4" id="KW-1185">Reference proteome</keyword>
<dbReference type="PROSITE" id="PS51272">
    <property type="entry name" value="SLH"/>
    <property type="match status" value="1"/>
</dbReference>
<proteinExistence type="predicted"/>
<reference evidence="4" key="1">
    <citation type="journal article" date="2013" name="Proc. Natl. Acad. Sci. U.S.A.">
        <title>Improving the coverage of the cyanobacterial phylum using diversity-driven genome sequencing.</title>
        <authorList>
            <person name="Shih P.M."/>
            <person name="Wu D."/>
            <person name="Latifi A."/>
            <person name="Axen S.D."/>
            <person name="Fewer D.P."/>
            <person name="Talla E."/>
            <person name="Calteau A."/>
            <person name="Cai F."/>
            <person name="Tandeau de Marsac N."/>
            <person name="Rippka R."/>
            <person name="Herdman M."/>
            <person name="Sivonen K."/>
            <person name="Coursin T."/>
            <person name="Laurent T."/>
            <person name="Goodwin L."/>
            <person name="Nolan M."/>
            <person name="Davenport K.W."/>
            <person name="Han C.S."/>
            <person name="Rubin E.M."/>
            <person name="Eisen J.A."/>
            <person name="Woyke T."/>
            <person name="Gugger M."/>
            <person name="Kerfeld C.A."/>
        </authorList>
    </citation>
    <scope>NUCLEOTIDE SEQUENCE [LARGE SCALE GENOMIC DNA]</scope>
    <source>
        <strain evidence="4">ATCC 29140 / PCC 7202</strain>
    </source>
</reference>
<evidence type="ECO:0000313" key="3">
    <source>
        <dbReference type="EMBL" id="AFZ47444.1"/>
    </source>
</evidence>
<dbReference type="PROSITE" id="PS51257">
    <property type="entry name" value="PROKAR_LIPOPROTEIN"/>
    <property type="match status" value="1"/>
</dbReference>
<evidence type="ECO:0000313" key="4">
    <source>
        <dbReference type="Proteomes" id="UP000010483"/>
    </source>
</evidence>
<dbReference type="BioCyc" id="CSTA292563:G1353-1493-MONOMER"/>
<dbReference type="InterPro" id="IPR001119">
    <property type="entry name" value="SLH_dom"/>
</dbReference>
<sequence>MSISRYLLFLVLPIFIYGCSGNEALQSRFAADPSLTTEEQTNGQGENNVTLTLPDDFPDDIPIYEGAQLTSIDGNTFTWTSTDPANLIIDAYERGLRAFDWQVERGEDDSLVGVKEDEAVTVTMNFEIRGEETIFSLTDSRLASDTTNQEESPSGDDEEEQETPEVTSSEPLEQLVQVGVIEEGRESVNGSQEITRRQYARWLVKTNNVIFGSNDGKSIRLASANSEAVFRDVANDDPDFPYIQGLANAGLIPSRLTNNPDAIAFNPDQPLTREDLILWKVPFDFRQSFPTTTLDNIRETWGFQDANQMSPELWQKLYIDWQNGDNANIRRTFGFTTLFQPQKTVTMEEAAITLNRFGYQGDVRSLEQL</sequence>
<accession>K9YKQ1</accession>
<dbReference type="AlphaFoldDB" id="K9YKQ1"/>
<dbReference type="EMBL" id="CP003940">
    <property type="protein sequence ID" value="AFZ47444.1"/>
    <property type="molecule type" value="Genomic_DNA"/>
</dbReference>
<dbReference type="eggNOG" id="ENOG502Z7MI">
    <property type="taxonomic scope" value="Bacteria"/>
</dbReference>
<dbReference type="HOGENOM" id="CLU_048100_0_0_3"/>
<evidence type="ECO:0000259" key="2">
    <source>
        <dbReference type="PROSITE" id="PS51272"/>
    </source>
</evidence>
<organism evidence="3 4">
    <name type="scientific">Cyanobacterium stanieri (strain ATCC 29140 / PCC 7202)</name>
    <dbReference type="NCBI Taxonomy" id="292563"/>
    <lineage>
        <taxon>Bacteria</taxon>
        <taxon>Bacillati</taxon>
        <taxon>Cyanobacteriota</taxon>
        <taxon>Cyanophyceae</taxon>
        <taxon>Oscillatoriophycideae</taxon>
        <taxon>Chroococcales</taxon>
        <taxon>Geminocystaceae</taxon>
        <taxon>Cyanobacterium</taxon>
    </lineage>
</organism>
<dbReference type="Proteomes" id="UP000010483">
    <property type="component" value="Chromosome"/>
</dbReference>
<protein>
    <submittedName>
        <fullName evidence="3">S-layer region-like</fullName>
    </submittedName>
</protein>